<organism evidence="7 8">
    <name type="scientific">Candidatus Acutalibacter pullicola</name>
    <dbReference type="NCBI Taxonomy" id="2838417"/>
    <lineage>
        <taxon>Bacteria</taxon>
        <taxon>Bacillati</taxon>
        <taxon>Bacillota</taxon>
        <taxon>Clostridia</taxon>
        <taxon>Eubacteriales</taxon>
        <taxon>Acutalibacteraceae</taxon>
        <taxon>Acutalibacter</taxon>
    </lineage>
</organism>
<dbReference type="GO" id="GO:0008855">
    <property type="term" value="F:exodeoxyribonuclease VII activity"/>
    <property type="evidence" value="ECO:0007669"/>
    <property type="project" value="UniProtKB-UniRule"/>
</dbReference>
<dbReference type="Gene3D" id="1.10.287.1040">
    <property type="entry name" value="Exonuclease VII, small subunit"/>
    <property type="match status" value="1"/>
</dbReference>
<comment type="catalytic activity">
    <reaction evidence="6">
        <text>Exonucleolytic cleavage in either 5'- to 3'- or 3'- to 5'-direction to yield nucleoside 5'-phosphates.</text>
        <dbReference type="EC" id="3.1.11.6"/>
    </reaction>
</comment>
<evidence type="ECO:0000256" key="5">
    <source>
        <dbReference type="ARBA" id="ARBA00022839"/>
    </source>
</evidence>
<keyword evidence="4 6" id="KW-0378">Hydrolase</keyword>
<dbReference type="GO" id="GO:0006308">
    <property type="term" value="P:DNA catabolic process"/>
    <property type="evidence" value="ECO:0007669"/>
    <property type="project" value="UniProtKB-UniRule"/>
</dbReference>
<comment type="function">
    <text evidence="6">Bidirectionally degrades single-stranded DNA into large acid-insoluble oligonucleotides, which are then degraded further into small acid-soluble oligonucleotides.</text>
</comment>
<dbReference type="EC" id="3.1.11.6" evidence="6"/>
<evidence type="ECO:0000256" key="4">
    <source>
        <dbReference type="ARBA" id="ARBA00022801"/>
    </source>
</evidence>
<dbReference type="HAMAP" id="MF_00337">
    <property type="entry name" value="Exonuc_7_S"/>
    <property type="match status" value="1"/>
</dbReference>
<keyword evidence="5 6" id="KW-0269">Exonuclease</keyword>
<dbReference type="InterPro" id="IPR003761">
    <property type="entry name" value="Exonuc_VII_S"/>
</dbReference>
<dbReference type="Proteomes" id="UP000826793">
    <property type="component" value="Unassembled WGS sequence"/>
</dbReference>
<comment type="caution">
    <text evidence="7">The sequence shown here is derived from an EMBL/GenBank/DDBJ whole genome shotgun (WGS) entry which is preliminary data.</text>
</comment>
<reference evidence="7" key="1">
    <citation type="journal article" date="2021" name="PeerJ">
        <title>Extensive microbial diversity within the chicken gut microbiome revealed by metagenomics and culture.</title>
        <authorList>
            <person name="Gilroy R."/>
            <person name="Ravi A."/>
            <person name="Getino M."/>
            <person name="Pursley I."/>
            <person name="Horton D.L."/>
            <person name="Alikhan N.F."/>
            <person name="Baker D."/>
            <person name="Gharbi K."/>
            <person name="Hall N."/>
            <person name="Watson M."/>
            <person name="Adriaenssens E.M."/>
            <person name="Foster-Nyarko E."/>
            <person name="Jarju S."/>
            <person name="Secka A."/>
            <person name="Antonio M."/>
            <person name="Oren A."/>
            <person name="Chaudhuri R.R."/>
            <person name="La Ragione R."/>
            <person name="Hildebrand F."/>
            <person name="Pallen M.J."/>
        </authorList>
    </citation>
    <scope>NUCLEOTIDE SEQUENCE</scope>
    <source>
        <strain evidence="7">CHK185-1770</strain>
    </source>
</reference>
<dbReference type="AlphaFoldDB" id="A0A9D2MX14"/>
<dbReference type="GO" id="GO:0009318">
    <property type="term" value="C:exodeoxyribonuclease VII complex"/>
    <property type="evidence" value="ECO:0007669"/>
    <property type="project" value="UniProtKB-UniRule"/>
</dbReference>
<dbReference type="NCBIfam" id="TIGR01280">
    <property type="entry name" value="xseB"/>
    <property type="match status" value="1"/>
</dbReference>
<dbReference type="InterPro" id="IPR037004">
    <property type="entry name" value="Exonuc_VII_ssu_sf"/>
</dbReference>
<accession>A0A9D2MX14</accession>
<keyword evidence="2 6" id="KW-0963">Cytoplasm</keyword>
<evidence type="ECO:0000313" key="7">
    <source>
        <dbReference type="EMBL" id="HJB98215.1"/>
    </source>
</evidence>
<proteinExistence type="inferred from homology"/>
<dbReference type="PANTHER" id="PTHR34137:SF1">
    <property type="entry name" value="EXODEOXYRIBONUCLEASE 7 SMALL SUBUNIT"/>
    <property type="match status" value="1"/>
</dbReference>
<dbReference type="SUPFAM" id="SSF116842">
    <property type="entry name" value="XseB-like"/>
    <property type="match status" value="1"/>
</dbReference>
<name>A0A9D2MX14_9FIRM</name>
<dbReference type="EMBL" id="DWXG01000049">
    <property type="protein sequence ID" value="HJB98215.1"/>
    <property type="molecule type" value="Genomic_DNA"/>
</dbReference>
<comment type="similarity">
    <text evidence="1 6">Belongs to the XseB family.</text>
</comment>
<evidence type="ECO:0000256" key="6">
    <source>
        <dbReference type="HAMAP-Rule" id="MF_00337"/>
    </source>
</evidence>
<evidence type="ECO:0000256" key="3">
    <source>
        <dbReference type="ARBA" id="ARBA00022722"/>
    </source>
</evidence>
<protein>
    <recommendedName>
        <fullName evidence="6">Exodeoxyribonuclease 7 small subunit</fullName>
        <ecNumber evidence="6">3.1.11.6</ecNumber>
    </recommendedName>
    <alternativeName>
        <fullName evidence="6">Exodeoxyribonuclease VII small subunit</fullName>
        <shortName evidence="6">Exonuclease VII small subunit</shortName>
    </alternativeName>
</protein>
<dbReference type="PIRSF" id="PIRSF006488">
    <property type="entry name" value="Exonuc_VII_S"/>
    <property type="match status" value="1"/>
</dbReference>
<evidence type="ECO:0000256" key="2">
    <source>
        <dbReference type="ARBA" id="ARBA00022490"/>
    </source>
</evidence>
<comment type="subunit">
    <text evidence="6">Heterooligomer composed of large and small subunits.</text>
</comment>
<sequence length="73" mass="8355">MAKWKFEEAMQRLQAIVEKLESGEETLDSSMKLYEEGAKLSAQCYQMLDKAEQKITELAKIPDRGEESDEANL</sequence>
<evidence type="ECO:0000256" key="1">
    <source>
        <dbReference type="ARBA" id="ARBA00009998"/>
    </source>
</evidence>
<dbReference type="NCBIfam" id="NF002140">
    <property type="entry name" value="PRK00977.1-4"/>
    <property type="match status" value="1"/>
</dbReference>
<gene>
    <name evidence="6" type="primary">xseB</name>
    <name evidence="7" type="ORF">H9710_06510</name>
</gene>
<evidence type="ECO:0000313" key="8">
    <source>
        <dbReference type="Proteomes" id="UP000826793"/>
    </source>
</evidence>
<keyword evidence="3 6" id="KW-0540">Nuclease</keyword>
<dbReference type="Pfam" id="PF02609">
    <property type="entry name" value="Exonuc_VII_S"/>
    <property type="match status" value="1"/>
</dbReference>
<reference evidence="7" key="2">
    <citation type="submission" date="2021-04" db="EMBL/GenBank/DDBJ databases">
        <authorList>
            <person name="Gilroy R."/>
        </authorList>
    </citation>
    <scope>NUCLEOTIDE SEQUENCE</scope>
    <source>
        <strain evidence="7">CHK185-1770</strain>
    </source>
</reference>
<dbReference type="PANTHER" id="PTHR34137">
    <property type="entry name" value="EXODEOXYRIBONUCLEASE 7 SMALL SUBUNIT"/>
    <property type="match status" value="1"/>
</dbReference>
<comment type="subcellular location">
    <subcellularLocation>
        <location evidence="6">Cytoplasm</location>
    </subcellularLocation>
</comment>
<dbReference type="GO" id="GO:0005829">
    <property type="term" value="C:cytosol"/>
    <property type="evidence" value="ECO:0007669"/>
    <property type="project" value="TreeGrafter"/>
</dbReference>